<evidence type="ECO:0000313" key="10">
    <source>
        <dbReference type="EMBL" id="OBW96397.1"/>
    </source>
</evidence>
<evidence type="ECO:0000256" key="3">
    <source>
        <dbReference type="ARBA" id="ARBA00022448"/>
    </source>
</evidence>
<dbReference type="NCBIfam" id="TIGR00710">
    <property type="entry name" value="efflux_Bcr_CflA"/>
    <property type="match status" value="1"/>
</dbReference>
<comment type="subcellular location">
    <subcellularLocation>
        <location evidence="8">Cell inner membrane</location>
        <topology evidence="8">Multi-pass membrane protein</topology>
    </subcellularLocation>
    <subcellularLocation>
        <location evidence="1">Cell membrane</location>
        <topology evidence="1">Multi-pass membrane protein</topology>
    </subcellularLocation>
</comment>
<evidence type="ECO:0000256" key="6">
    <source>
        <dbReference type="ARBA" id="ARBA00022989"/>
    </source>
</evidence>
<protein>
    <recommendedName>
        <fullName evidence="8">Bcr/CflA family efflux transporter</fullName>
    </recommendedName>
</protein>
<dbReference type="Pfam" id="PF07690">
    <property type="entry name" value="MFS_1"/>
    <property type="match status" value="1"/>
</dbReference>
<evidence type="ECO:0000259" key="9">
    <source>
        <dbReference type="PROSITE" id="PS50850"/>
    </source>
</evidence>
<dbReference type="InterPro" id="IPR011701">
    <property type="entry name" value="MFS"/>
</dbReference>
<keyword evidence="8" id="KW-0997">Cell inner membrane</keyword>
<gene>
    <name evidence="10" type="ORF">QS62_00170</name>
</gene>
<dbReference type="CDD" id="cd17320">
    <property type="entry name" value="MFS_MdfA_MDR_like"/>
    <property type="match status" value="1"/>
</dbReference>
<dbReference type="PANTHER" id="PTHR23502:SF132">
    <property type="entry name" value="POLYAMINE TRANSPORTER 2-RELATED"/>
    <property type="match status" value="1"/>
</dbReference>
<feature type="transmembrane region" description="Helical" evidence="8">
    <location>
        <begin position="342"/>
        <end position="363"/>
    </location>
</feature>
<reference evidence="10 11" key="1">
    <citation type="submission" date="2014-11" db="EMBL/GenBank/DDBJ databases">
        <title>Pan-genome of Gallibacterium spp.</title>
        <authorList>
            <person name="Kudirkiene E."/>
            <person name="Bojesen A.M."/>
        </authorList>
    </citation>
    <scope>NUCLEOTIDE SEQUENCE [LARGE SCALE GENOMIC DNA]</scope>
    <source>
        <strain evidence="10 11">F150</strain>
    </source>
</reference>
<dbReference type="GO" id="GO:0042910">
    <property type="term" value="F:xenobiotic transmembrane transporter activity"/>
    <property type="evidence" value="ECO:0007669"/>
    <property type="project" value="InterPro"/>
</dbReference>
<feature type="transmembrane region" description="Helical" evidence="8">
    <location>
        <begin position="9"/>
        <end position="27"/>
    </location>
</feature>
<evidence type="ECO:0000256" key="8">
    <source>
        <dbReference type="RuleBase" id="RU365088"/>
    </source>
</evidence>
<feature type="transmembrane region" description="Helical" evidence="8">
    <location>
        <begin position="250"/>
        <end position="270"/>
    </location>
</feature>
<dbReference type="AlphaFoldDB" id="A0A1A7P1T6"/>
<feature type="transmembrane region" description="Helical" evidence="8">
    <location>
        <begin position="76"/>
        <end position="94"/>
    </location>
</feature>
<dbReference type="Proteomes" id="UP000092649">
    <property type="component" value="Unassembled WGS sequence"/>
</dbReference>
<comment type="similarity">
    <text evidence="2 8">Belongs to the major facilitator superfamily. Bcr/CmlA family.</text>
</comment>
<keyword evidence="4" id="KW-1003">Cell membrane</keyword>
<dbReference type="SUPFAM" id="SSF103473">
    <property type="entry name" value="MFS general substrate transporter"/>
    <property type="match status" value="1"/>
</dbReference>
<evidence type="ECO:0000256" key="2">
    <source>
        <dbReference type="ARBA" id="ARBA00006236"/>
    </source>
</evidence>
<keyword evidence="6 8" id="KW-1133">Transmembrane helix</keyword>
<evidence type="ECO:0000256" key="5">
    <source>
        <dbReference type="ARBA" id="ARBA00022692"/>
    </source>
</evidence>
<feature type="transmembrane region" description="Helical" evidence="8">
    <location>
        <begin position="163"/>
        <end position="182"/>
    </location>
</feature>
<dbReference type="OrthoDB" id="9814303at2"/>
<dbReference type="Gene3D" id="1.20.1720.10">
    <property type="entry name" value="Multidrug resistance protein D"/>
    <property type="match status" value="1"/>
</dbReference>
<feature type="transmembrane region" description="Helical" evidence="8">
    <location>
        <begin position="133"/>
        <end position="151"/>
    </location>
</feature>
<dbReference type="InterPro" id="IPR036259">
    <property type="entry name" value="MFS_trans_sf"/>
</dbReference>
<feature type="transmembrane region" description="Helical" evidence="8">
    <location>
        <begin position="307"/>
        <end position="330"/>
    </location>
</feature>
<evidence type="ECO:0000256" key="7">
    <source>
        <dbReference type="ARBA" id="ARBA00023136"/>
    </source>
</evidence>
<keyword evidence="7 8" id="KW-0472">Membrane</keyword>
<comment type="caution">
    <text evidence="10">The sequence shown here is derived from an EMBL/GenBank/DDBJ whole genome shotgun (WGS) entry which is preliminary data.</text>
</comment>
<accession>A0A1A7P1T6</accession>
<keyword evidence="5 8" id="KW-0812">Transmembrane</keyword>
<organism evidence="10 11">
    <name type="scientific">Gallibacterium salpingitidis</name>
    <dbReference type="NCBI Taxonomy" id="505341"/>
    <lineage>
        <taxon>Bacteria</taxon>
        <taxon>Pseudomonadati</taxon>
        <taxon>Pseudomonadota</taxon>
        <taxon>Gammaproteobacteria</taxon>
        <taxon>Pasteurellales</taxon>
        <taxon>Pasteurellaceae</taxon>
        <taxon>Gallibacterium</taxon>
    </lineage>
</organism>
<dbReference type="PANTHER" id="PTHR23502">
    <property type="entry name" value="MAJOR FACILITATOR SUPERFAMILY"/>
    <property type="match status" value="1"/>
</dbReference>
<dbReference type="EMBL" id="JTJL01000001">
    <property type="protein sequence ID" value="OBW96397.1"/>
    <property type="molecule type" value="Genomic_DNA"/>
</dbReference>
<feature type="transmembrane region" description="Helical" evidence="8">
    <location>
        <begin position="47"/>
        <end position="64"/>
    </location>
</feature>
<dbReference type="GO" id="GO:1990961">
    <property type="term" value="P:xenobiotic detoxification by transmembrane export across the plasma membrane"/>
    <property type="evidence" value="ECO:0007669"/>
    <property type="project" value="InterPro"/>
</dbReference>
<feature type="transmembrane region" description="Helical" evidence="8">
    <location>
        <begin position="100"/>
        <end position="121"/>
    </location>
</feature>
<keyword evidence="11" id="KW-1185">Reference proteome</keyword>
<dbReference type="RefSeq" id="WP_066104064.1">
    <property type="nucleotide sequence ID" value="NZ_JTJL01000001.1"/>
</dbReference>
<dbReference type="PATRIC" id="fig|505341.3.peg.33"/>
<evidence type="ECO:0000256" key="1">
    <source>
        <dbReference type="ARBA" id="ARBA00004651"/>
    </source>
</evidence>
<feature type="transmembrane region" description="Helical" evidence="8">
    <location>
        <begin position="369"/>
        <end position="390"/>
    </location>
</feature>
<sequence length="399" mass="43358">MTTYQTKQGIGLVVILSALMAITSLATDSYLPAMPEMARDLQGNVEFTITGFLIGFAIAQLFWGPISDRIGRKRPMLIGMVIFIIGSIGCALSTSIEQIVFWRIFQAFGACTGPMLARAMVRDLFSASRAVQVLSTLTIIVAVAPIAGPLIGGQIVGFASWHWNFWFVAALAVLMFISIFRLPESLTPVMRTEKSLLATFANYAVLCKQLSYMRYVLCVTFFYVAAYAFITASPEVYIQYFGVSPKHFGLLFALNVIGIMVMTALNRHLLKHFSIHQMLKATTLFSVLAALVLMAVVWYQLGGLLAVVIFVVLFFSMTGAIAACCTAAALNQVEPNMAGSASALLGSLQYGSGVISSVLLAWFSDGTPWAMAWIIGLFAVLSASMVWVNLATKKPNIVQ</sequence>
<dbReference type="PROSITE" id="PS50850">
    <property type="entry name" value="MFS"/>
    <property type="match status" value="1"/>
</dbReference>
<feature type="transmembrane region" description="Helical" evidence="8">
    <location>
        <begin position="212"/>
        <end position="230"/>
    </location>
</feature>
<evidence type="ECO:0000313" key="11">
    <source>
        <dbReference type="Proteomes" id="UP000092649"/>
    </source>
</evidence>
<dbReference type="GO" id="GO:0005886">
    <property type="term" value="C:plasma membrane"/>
    <property type="evidence" value="ECO:0007669"/>
    <property type="project" value="UniProtKB-SubCell"/>
</dbReference>
<feature type="transmembrane region" description="Helical" evidence="8">
    <location>
        <begin position="282"/>
        <end position="301"/>
    </location>
</feature>
<proteinExistence type="inferred from homology"/>
<evidence type="ECO:0000256" key="4">
    <source>
        <dbReference type="ARBA" id="ARBA00022475"/>
    </source>
</evidence>
<name>A0A1A7P1T6_9PAST</name>
<feature type="domain" description="Major facilitator superfamily (MFS) profile" evidence="9">
    <location>
        <begin position="1"/>
        <end position="394"/>
    </location>
</feature>
<dbReference type="InterPro" id="IPR020846">
    <property type="entry name" value="MFS_dom"/>
</dbReference>
<dbReference type="InterPro" id="IPR004812">
    <property type="entry name" value="Efflux_drug-R_Bcr/CmlA"/>
</dbReference>
<keyword evidence="3 8" id="KW-0813">Transport</keyword>